<protein>
    <submittedName>
        <fullName evidence="1">Uncharacterized protein</fullName>
    </submittedName>
</protein>
<evidence type="ECO:0000313" key="1">
    <source>
        <dbReference type="EMBL" id="HIS77545.1"/>
    </source>
</evidence>
<reference evidence="1" key="2">
    <citation type="journal article" date="2021" name="PeerJ">
        <title>Extensive microbial diversity within the chicken gut microbiome revealed by metagenomics and culture.</title>
        <authorList>
            <person name="Gilroy R."/>
            <person name="Ravi A."/>
            <person name="Getino M."/>
            <person name="Pursley I."/>
            <person name="Horton D.L."/>
            <person name="Alikhan N.F."/>
            <person name="Baker D."/>
            <person name="Gharbi K."/>
            <person name="Hall N."/>
            <person name="Watson M."/>
            <person name="Adriaenssens E.M."/>
            <person name="Foster-Nyarko E."/>
            <person name="Jarju S."/>
            <person name="Secka A."/>
            <person name="Antonio M."/>
            <person name="Oren A."/>
            <person name="Chaudhuri R.R."/>
            <person name="La Ragione R."/>
            <person name="Hildebrand F."/>
            <person name="Pallen M.J."/>
        </authorList>
    </citation>
    <scope>NUCLEOTIDE SEQUENCE</scope>
    <source>
        <strain evidence="1">CHK199-13235</strain>
    </source>
</reference>
<dbReference type="EMBL" id="DVJP01000077">
    <property type="protein sequence ID" value="HIS77545.1"/>
    <property type="molecule type" value="Genomic_DNA"/>
</dbReference>
<comment type="caution">
    <text evidence="1">The sequence shown here is derived from an EMBL/GenBank/DDBJ whole genome shotgun (WGS) entry which is preliminary data.</text>
</comment>
<organism evidence="1 2">
    <name type="scientific">Candidatus Merdivicinus excrementipullorum</name>
    <dbReference type="NCBI Taxonomy" id="2840867"/>
    <lineage>
        <taxon>Bacteria</taxon>
        <taxon>Bacillati</taxon>
        <taxon>Bacillota</taxon>
        <taxon>Clostridia</taxon>
        <taxon>Eubacteriales</taxon>
        <taxon>Oscillospiraceae</taxon>
        <taxon>Oscillospiraceae incertae sedis</taxon>
        <taxon>Candidatus Merdivicinus</taxon>
    </lineage>
</organism>
<dbReference type="Proteomes" id="UP000824002">
    <property type="component" value="Unassembled WGS sequence"/>
</dbReference>
<evidence type="ECO:0000313" key="2">
    <source>
        <dbReference type="Proteomes" id="UP000824002"/>
    </source>
</evidence>
<proteinExistence type="predicted"/>
<accession>A0A9D1FQL0</accession>
<dbReference type="AlphaFoldDB" id="A0A9D1FQL0"/>
<name>A0A9D1FQL0_9FIRM</name>
<sequence>MSCCRKCRGSSRQVQGNLQTLENIGGCPVETVCGCQDTSQDTTTNGSSTDSSSSCGCSQQNCCNWNNNCQRTSVTCRSPSPSMNCDDPDVPIVCCGPTNSVDFDSECGCGCDCDCGCSNSCGCDCGCDCDCNCNCNCNCGCNDGCGCNCGCDCDCGCQNDCGCTDARKFRVCCDECGCCRKYPCQWRNPFWPEFAKPRWLCCKDLYNVRG</sequence>
<gene>
    <name evidence="1" type="ORF">IAB51_12170</name>
</gene>
<reference evidence="1" key="1">
    <citation type="submission" date="2020-10" db="EMBL/GenBank/DDBJ databases">
        <authorList>
            <person name="Gilroy R."/>
        </authorList>
    </citation>
    <scope>NUCLEOTIDE SEQUENCE</scope>
    <source>
        <strain evidence="1">CHK199-13235</strain>
    </source>
</reference>